<comment type="caution">
    <text evidence="2">The sequence shown here is derived from an EMBL/GenBank/DDBJ whole genome shotgun (WGS) entry which is preliminary data.</text>
</comment>
<feature type="region of interest" description="Disordered" evidence="1">
    <location>
        <begin position="30"/>
        <end position="49"/>
    </location>
</feature>
<feature type="compositionally biased region" description="Low complexity" evidence="1">
    <location>
        <begin position="30"/>
        <end position="42"/>
    </location>
</feature>
<evidence type="ECO:0000313" key="2">
    <source>
        <dbReference type="EMBL" id="GID52765.1"/>
    </source>
</evidence>
<proteinExistence type="predicted"/>
<evidence type="ECO:0000256" key="1">
    <source>
        <dbReference type="SAM" id="MobiDB-lite"/>
    </source>
</evidence>
<sequence length="102" mass="11723">MTVAKDDRTNLPARWRAAYNAALALLDSDQPYSDPSDPIARARAQRARTDTRRWIRAQKTLASVGELSPVQRFFVAQIPDDWREIDFRRRRRNRAPSAGDNA</sequence>
<reference evidence="2 3" key="1">
    <citation type="submission" date="2021-01" db="EMBL/GenBank/DDBJ databases">
        <title>Whole genome shotgun sequence of Actinoplanes couchii NBRC 106145.</title>
        <authorList>
            <person name="Komaki H."/>
            <person name="Tamura T."/>
        </authorList>
    </citation>
    <scope>NUCLEOTIDE SEQUENCE [LARGE SCALE GENOMIC DNA]</scope>
    <source>
        <strain evidence="2 3">NBRC 106145</strain>
    </source>
</reference>
<dbReference type="Proteomes" id="UP000612282">
    <property type="component" value="Unassembled WGS sequence"/>
</dbReference>
<keyword evidence="3" id="KW-1185">Reference proteome</keyword>
<gene>
    <name evidence="2" type="ORF">Aco03nite_011690</name>
</gene>
<protein>
    <submittedName>
        <fullName evidence="2">Uncharacterized protein</fullName>
    </submittedName>
</protein>
<organism evidence="2 3">
    <name type="scientific">Actinoplanes couchii</name>
    <dbReference type="NCBI Taxonomy" id="403638"/>
    <lineage>
        <taxon>Bacteria</taxon>
        <taxon>Bacillati</taxon>
        <taxon>Actinomycetota</taxon>
        <taxon>Actinomycetes</taxon>
        <taxon>Micromonosporales</taxon>
        <taxon>Micromonosporaceae</taxon>
        <taxon>Actinoplanes</taxon>
    </lineage>
</organism>
<name>A0ABQ3X2M9_9ACTN</name>
<accession>A0ABQ3X2M9</accession>
<dbReference type="EMBL" id="BOMG01000023">
    <property type="protein sequence ID" value="GID52765.1"/>
    <property type="molecule type" value="Genomic_DNA"/>
</dbReference>
<evidence type="ECO:0000313" key="3">
    <source>
        <dbReference type="Proteomes" id="UP000612282"/>
    </source>
</evidence>